<dbReference type="InterPro" id="IPR012349">
    <property type="entry name" value="Split_barrel_FMN-bd"/>
</dbReference>
<dbReference type="Gene3D" id="2.30.110.10">
    <property type="entry name" value="Electron Transport, Fmn-binding Protein, Chain A"/>
    <property type="match status" value="1"/>
</dbReference>
<proteinExistence type="predicted"/>
<dbReference type="EMBL" id="CAINUL010000001">
    <property type="protein sequence ID" value="CAD0106529.1"/>
    <property type="molecule type" value="Genomic_DNA"/>
</dbReference>
<keyword evidence="5" id="KW-1185">Reference proteome</keyword>
<dbReference type="Pfam" id="PF01613">
    <property type="entry name" value="Flavin_Reduct"/>
    <property type="match status" value="1"/>
</dbReference>
<feature type="domain" description="Flavin reductase like" evidence="3">
    <location>
        <begin position="224"/>
        <end position="381"/>
    </location>
</feature>
<keyword evidence="1" id="KW-0560">Oxidoreductase</keyword>
<organism evidence="4 5">
    <name type="scientific">Aureobasidium uvarum</name>
    <dbReference type="NCBI Taxonomy" id="2773716"/>
    <lineage>
        <taxon>Eukaryota</taxon>
        <taxon>Fungi</taxon>
        <taxon>Dikarya</taxon>
        <taxon>Ascomycota</taxon>
        <taxon>Pezizomycotina</taxon>
        <taxon>Dothideomycetes</taxon>
        <taxon>Dothideomycetidae</taxon>
        <taxon>Dothideales</taxon>
        <taxon>Saccotheciaceae</taxon>
        <taxon>Aureobasidium</taxon>
    </lineage>
</organism>
<name>A0A9N8KGA9_9PEZI</name>
<gene>
    <name evidence="4" type="ORF">AWRI4620_LOCUS784</name>
</gene>
<feature type="region of interest" description="Disordered" evidence="2">
    <location>
        <begin position="44"/>
        <end position="75"/>
    </location>
</feature>
<dbReference type="PANTHER" id="PTHR30466:SF1">
    <property type="entry name" value="FMN REDUCTASE (NADH) RUTF"/>
    <property type="match status" value="1"/>
</dbReference>
<feature type="region of interest" description="Disordered" evidence="2">
    <location>
        <begin position="497"/>
        <end position="535"/>
    </location>
</feature>
<reference evidence="4" key="1">
    <citation type="submission" date="2020-06" db="EMBL/GenBank/DDBJ databases">
        <authorList>
            <person name="Onetto C."/>
        </authorList>
    </citation>
    <scope>NUCLEOTIDE SEQUENCE</scope>
</reference>
<dbReference type="InterPro" id="IPR002563">
    <property type="entry name" value="Flavin_Rdtase-like_dom"/>
</dbReference>
<protein>
    <recommendedName>
        <fullName evidence="3">Flavin reductase like domain-containing protein</fullName>
    </recommendedName>
</protein>
<evidence type="ECO:0000313" key="5">
    <source>
        <dbReference type="Proteomes" id="UP000745764"/>
    </source>
</evidence>
<accession>A0A9N8KGA9</accession>
<feature type="region of interest" description="Disordered" evidence="2">
    <location>
        <begin position="421"/>
        <end position="448"/>
    </location>
</feature>
<feature type="compositionally biased region" description="Low complexity" evidence="2">
    <location>
        <begin position="435"/>
        <end position="444"/>
    </location>
</feature>
<feature type="compositionally biased region" description="Basic and acidic residues" evidence="2">
    <location>
        <begin position="65"/>
        <end position="75"/>
    </location>
</feature>
<comment type="caution">
    <text evidence="4">The sequence shown here is derived from an EMBL/GenBank/DDBJ whole genome shotgun (WGS) entry which is preliminary data.</text>
</comment>
<dbReference type="SUPFAM" id="SSF50475">
    <property type="entry name" value="FMN-binding split barrel"/>
    <property type="match status" value="1"/>
</dbReference>
<dbReference type="InterPro" id="IPR050268">
    <property type="entry name" value="NADH-dep_flavin_reductase"/>
</dbReference>
<evidence type="ECO:0000256" key="1">
    <source>
        <dbReference type="ARBA" id="ARBA00023002"/>
    </source>
</evidence>
<dbReference type="Proteomes" id="UP000745764">
    <property type="component" value="Unassembled WGS sequence"/>
</dbReference>
<dbReference type="GO" id="GO:0042602">
    <property type="term" value="F:riboflavin reductase (NADPH) activity"/>
    <property type="evidence" value="ECO:0007669"/>
    <property type="project" value="TreeGrafter"/>
</dbReference>
<dbReference type="OrthoDB" id="2015405at2759"/>
<dbReference type="AlphaFoldDB" id="A0A9N8KGA9"/>
<sequence length="535" mass="59557">MSAAIRGPAAARFYKAFHAWSNLGTSTVLHAKRRRFVTTASAHEANHLQPTHKRQDSHVAQAARTTEDKHGVQTEGSRKIMDLFVPGARWEQMHRHPTFLHRMQAALDVTVQPIGDPTPDGHVKIRIDAPERRIAAYARSLLSRRIDDHRLLDSIVFEPSRLKRNDAIPVSYETEIPPGKASMLEKDNDELRLRIQDAFSVQLDFVPDASQGLRRMRISGRRLKVKYATNVVVLTSRISSSRSDIDSLRGMTVSSLTSVTLDPEPIISFSIKGPSRTLECITAGHHFNVHFLSPSPEGAQIANFFSAPHDDPSYPFRIMRGLGLADVCKSDHEKSGPFIWGKHVLSRFTCEILSEKSVEIGDHRVVFARVTNVWRAQKVINPPQNQSAVPTFLAYAQAAYRMLAPESIELDRSRTIERARSNKGFHQNEPTTFKASVPSSSNVPAPQPLIPEAETQASQVSGQRAVPDIAERDADEIIKKEAADEFVDAYWRMALDEDGQDSVLEERAADQRALGEAQKPADRDASRPAASEKAG</sequence>
<dbReference type="PANTHER" id="PTHR30466">
    <property type="entry name" value="FLAVIN REDUCTASE"/>
    <property type="match status" value="1"/>
</dbReference>
<evidence type="ECO:0000313" key="4">
    <source>
        <dbReference type="EMBL" id="CAD0106529.1"/>
    </source>
</evidence>
<feature type="compositionally biased region" description="Polar residues" evidence="2">
    <location>
        <begin position="424"/>
        <end position="434"/>
    </location>
</feature>
<dbReference type="GO" id="GO:0010181">
    <property type="term" value="F:FMN binding"/>
    <property type="evidence" value="ECO:0007669"/>
    <property type="project" value="InterPro"/>
</dbReference>
<dbReference type="SMART" id="SM00903">
    <property type="entry name" value="Flavin_Reduct"/>
    <property type="match status" value="1"/>
</dbReference>
<evidence type="ECO:0000259" key="3">
    <source>
        <dbReference type="SMART" id="SM00903"/>
    </source>
</evidence>
<evidence type="ECO:0000256" key="2">
    <source>
        <dbReference type="SAM" id="MobiDB-lite"/>
    </source>
</evidence>